<sequence length="180" mass="19346">MELSDTALFQIAKCLRSAGCRVRLLSFELTSLASVSPSALLQFVHDVAPADIVFRMVRGCTREHFGAEMCRFIVTRRFFSVSELVDSQSNDVPLSVDDAILGELSASTFQMATPSSITVDGLRSFIKAFASGTRSLVAASIKTSFPLRGVTFPSAGKAKISIVNEKTINISSMATPQAVC</sequence>
<evidence type="ECO:0000313" key="1">
    <source>
        <dbReference type="EMBL" id="KHJ96169.1"/>
    </source>
</evidence>
<reference evidence="1 2" key="1">
    <citation type="submission" date="2014-03" db="EMBL/GenBank/DDBJ databases">
        <title>Draft genome of the hookworm Oesophagostomum dentatum.</title>
        <authorList>
            <person name="Mitreva M."/>
        </authorList>
    </citation>
    <scope>NUCLEOTIDE SEQUENCE [LARGE SCALE GENOMIC DNA]</scope>
    <source>
        <strain evidence="1 2">OD-Hann</strain>
    </source>
</reference>
<name>A0A0B1TG28_OESDE</name>
<organism evidence="1 2">
    <name type="scientific">Oesophagostomum dentatum</name>
    <name type="common">Nodular worm</name>
    <dbReference type="NCBI Taxonomy" id="61180"/>
    <lineage>
        <taxon>Eukaryota</taxon>
        <taxon>Metazoa</taxon>
        <taxon>Ecdysozoa</taxon>
        <taxon>Nematoda</taxon>
        <taxon>Chromadorea</taxon>
        <taxon>Rhabditida</taxon>
        <taxon>Rhabditina</taxon>
        <taxon>Rhabditomorpha</taxon>
        <taxon>Strongyloidea</taxon>
        <taxon>Strongylidae</taxon>
        <taxon>Oesophagostomum</taxon>
    </lineage>
</organism>
<evidence type="ECO:0000313" key="2">
    <source>
        <dbReference type="Proteomes" id="UP000053660"/>
    </source>
</evidence>
<dbReference type="EMBL" id="KN549745">
    <property type="protein sequence ID" value="KHJ96169.1"/>
    <property type="molecule type" value="Genomic_DNA"/>
</dbReference>
<gene>
    <name evidence="1" type="ORF">OESDEN_03875</name>
</gene>
<proteinExistence type="predicted"/>
<keyword evidence="2" id="KW-1185">Reference proteome</keyword>
<dbReference type="OrthoDB" id="5842022at2759"/>
<dbReference type="Proteomes" id="UP000053660">
    <property type="component" value="Unassembled WGS sequence"/>
</dbReference>
<protein>
    <submittedName>
        <fullName evidence="1">Uncharacterized protein</fullName>
    </submittedName>
</protein>
<accession>A0A0B1TG28</accession>
<dbReference type="AlphaFoldDB" id="A0A0B1TG28"/>